<comment type="caution">
    <text evidence="1">The sequence shown here is derived from an EMBL/GenBank/DDBJ whole genome shotgun (WGS) entry which is preliminary data.</text>
</comment>
<sequence>MTDLLVNCIMDFLGNRQPKMMGPVLPDSDVASAKILNGVQVPVNKTRMFFHLPGLLCLVVGTVKHVLPELLVTTIACFSRAYTGINLNLCYMNAILFV</sequence>
<dbReference type="AlphaFoldDB" id="A0AAV2ZEL2"/>
<accession>A0AAV2ZEL2</accession>
<protein>
    <submittedName>
        <fullName evidence="1">Uncharacterized protein</fullName>
    </submittedName>
</protein>
<dbReference type="Proteomes" id="UP001181693">
    <property type="component" value="Unassembled WGS sequence"/>
</dbReference>
<evidence type="ECO:0000313" key="2">
    <source>
        <dbReference type="Proteomes" id="UP001181693"/>
    </source>
</evidence>
<keyword evidence="2" id="KW-1185">Reference proteome</keyword>
<evidence type="ECO:0000313" key="1">
    <source>
        <dbReference type="EMBL" id="DBA14429.1"/>
    </source>
</evidence>
<organism evidence="1 2">
    <name type="scientific">Pyxicephalus adspersus</name>
    <name type="common">African bullfrog</name>
    <dbReference type="NCBI Taxonomy" id="30357"/>
    <lineage>
        <taxon>Eukaryota</taxon>
        <taxon>Metazoa</taxon>
        <taxon>Chordata</taxon>
        <taxon>Craniata</taxon>
        <taxon>Vertebrata</taxon>
        <taxon>Euteleostomi</taxon>
        <taxon>Amphibia</taxon>
        <taxon>Batrachia</taxon>
        <taxon>Anura</taxon>
        <taxon>Neobatrachia</taxon>
        <taxon>Ranoidea</taxon>
        <taxon>Pyxicephalidae</taxon>
        <taxon>Pyxicephalinae</taxon>
        <taxon>Pyxicephalus</taxon>
    </lineage>
</organism>
<dbReference type="EMBL" id="DYDO01000013">
    <property type="protein sequence ID" value="DBA14429.1"/>
    <property type="molecule type" value="Genomic_DNA"/>
</dbReference>
<proteinExistence type="predicted"/>
<name>A0AAV2ZEL2_PYXAD</name>
<reference evidence="1" key="1">
    <citation type="thesis" date="2020" institute="ProQuest LLC" country="789 East Eisenhower Parkway, Ann Arbor, MI, USA">
        <title>Comparative Genomics and Chromosome Evolution.</title>
        <authorList>
            <person name="Mudd A.B."/>
        </authorList>
    </citation>
    <scope>NUCLEOTIDE SEQUENCE</scope>
    <source>
        <strain evidence="1">1538</strain>
        <tissue evidence="1">Blood</tissue>
    </source>
</reference>
<gene>
    <name evidence="1" type="ORF">GDO54_005401</name>
</gene>